<keyword evidence="1" id="KW-0472">Membrane</keyword>
<reference evidence="2 3" key="1">
    <citation type="submission" date="2017-04" db="EMBL/GenBank/DDBJ databases">
        <title>Novel microbial lineages endemic to geothermal iron-oxide mats fill important gaps in the evolutionary history of Archaea.</title>
        <authorList>
            <person name="Jay Z.J."/>
            <person name="Beam J.P."/>
            <person name="Dlakic M."/>
            <person name="Rusch D.B."/>
            <person name="Kozubal M.A."/>
            <person name="Inskeep W.P."/>
        </authorList>
    </citation>
    <scope>NUCLEOTIDE SEQUENCE [LARGE SCALE GENOMIC DNA]</scope>
    <source>
        <strain evidence="2">BE_D</strain>
    </source>
</reference>
<comment type="caution">
    <text evidence="2">The sequence shown here is derived from an EMBL/GenBank/DDBJ whole genome shotgun (WGS) entry which is preliminary data.</text>
</comment>
<accession>A0A2R6BXC8</accession>
<dbReference type="EMBL" id="NEXF01000759">
    <property type="protein sequence ID" value="PSO03251.1"/>
    <property type="molecule type" value="Genomic_DNA"/>
</dbReference>
<feature type="transmembrane region" description="Helical" evidence="1">
    <location>
        <begin position="40"/>
        <end position="60"/>
    </location>
</feature>
<organism evidence="2 3">
    <name type="scientific">Candidatus Marsarchaeota G2 archaeon BE_D</name>
    <dbReference type="NCBI Taxonomy" id="1978158"/>
    <lineage>
        <taxon>Archaea</taxon>
        <taxon>Candidatus Marsarchaeota</taxon>
        <taxon>Candidatus Marsarchaeota group 2</taxon>
    </lineage>
</organism>
<gene>
    <name evidence="2" type="ORF">B9Q04_20150</name>
</gene>
<sequence length="214" mass="24150">MAPNAFLPIATFVNFVSAVFTLIIWYTAYRAFRFLGSVKMLFLSISFLLFSLGLFSQTFYATAALVESIALPRLFVGEGYLLYSILMLAGYMVLAFAYSIGEVGAAALSVFAYRKSPFNSVTRLFFNFRFFFEYGVQVFSAALLLYVLVKVYEEYFSRKASYAAPIAIGLTLLFIQLLVRIFDLDSAFDYLFASIIQLAGFGLIFYAVWKVNSK</sequence>
<evidence type="ECO:0000256" key="1">
    <source>
        <dbReference type="SAM" id="Phobius"/>
    </source>
</evidence>
<keyword evidence="1" id="KW-0812">Transmembrane</keyword>
<dbReference type="AlphaFoldDB" id="A0A2R6BXC8"/>
<feature type="transmembrane region" description="Helical" evidence="1">
    <location>
        <begin position="160"/>
        <end position="179"/>
    </location>
</feature>
<feature type="transmembrane region" description="Helical" evidence="1">
    <location>
        <begin position="191"/>
        <end position="209"/>
    </location>
</feature>
<dbReference type="Proteomes" id="UP000242015">
    <property type="component" value="Unassembled WGS sequence"/>
</dbReference>
<feature type="transmembrane region" description="Helical" evidence="1">
    <location>
        <begin position="80"/>
        <end position="113"/>
    </location>
</feature>
<protein>
    <submittedName>
        <fullName evidence="2">Uncharacterized protein</fullName>
    </submittedName>
</protein>
<name>A0A2R6BXC8_9ARCH</name>
<evidence type="ECO:0000313" key="2">
    <source>
        <dbReference type="EMBL" id="PSO03251.1"/>
    </source>
</evidence>
<evidence type="ECO:0000313" key="3">
    <source>
        <dbReference type="Proteomes" id="UP000242015"/>
    </source>
</evidence>
<keyword evidence="1" id="KW-1133">Transmembrane helix</keyword>
<feature type="transmembrane region" description="Helical" evidence="1">
    <location>
        <begin position="6"/>
        <end position="28"/>
    </location>
</feature>
<feature type="transmembrane region" description="Helical" evidence="1">
    <location>
        <begin position="125"/>
        <end position="148"/>
    </location>
</feature>
<proteinExistence type="predicted"/>